<feature type="transmembrane region" description="Helical" evidence="1">
    <location>
        <begin position="146"/>
        <end position="163"/>
    </location>
</feature>
<feature type="transmembrane region" description="Helical" evidence="1">
    <location>
        <begin position="175"/>
        <end position="195"/>
    </location>
</feature>
<dbReference type="OrthoDB" id="9813718at2"/>
<protein>
    <submittedName>
        <fullName evidence="4">Uncharacterized protein</fullName>
    </submittedName>
</protein>
<dbReference type="PANTHER" id="PTHR39084">
    <property type="entry name" value="MEMBRANE PROTEIN-RELATED"/>
    <property type="match status" value="1"/>
</dbReference>
<evidence type="ECO:0000313" key="4">
    <source>
        <dbReference type="EMBL" id="OPH82015.1"/>
    </source>
</evidence>
<keyword evidence="5" id="KW-1185">Reference proteome</keyword>
<sequence>MDAEPLSRLTVSLAIGLLVGLERGWQTRDAESNRRAAGFRTFALSGLLGGVTGLIALQTTFSVIGWVFLGYIMAFAAFHWLEAKNEGRASVTSVVAGMLTFLLGTMAVVGDLQLAIACTVGMTVLLALREPLHRWISSLNWQEIRAVLTLLAMSFLLLPLLPNRPIDPWKAINPYQIWLLAIMIAAISFAGYVAVKAFGNRLGVVMAAVAGGLASSTVTTLALAKLAREHPSSSGLLSAGILVAGVVMMLRAGTIAVALNGVLLVSLLPALLTTAAVLGIGAAILLFRNVQQETPELQIRNPLAIGTAVKLTAVLAAVMLTAELVRRMFGGVGIFVVAALSGIVDVDALTISIARMAGGDVDLKTAARAIMVAIAVNTISKAIMASWVGNRRVGLLVGGISAVALAGGLVVAAWEA</sequence>
<keyword evidence="1" id="KW-0812">Transmembrane</keyword>
<evidence type="ECO:0000313" key="5">
    <source>
        <dbReference type="Proteomes" id="UP000189940"/>
    </source>
</evidence>
<feature type="transmembrane region" description="Helical" evidence="1">
    <location>
        <begin position="265"/>
        <end position="287"/>
    </location>
</feature>
<feature type="transmembrane region" description="Helical" evidence="1">
    <location>
        <begin position="328"/>
        <end position="354"/>
    </location>
</feature>
<proteinExistence type="predicted"/>
<dbReference type="RefSeq" id="WP_079447800.1">
    <property type="nucleotide sequence ID" value="NZ_JAVDPZ010000022.1"/>
</dbReference>
<dbReference type="Proteomes" id="UP000189940">
    <property type="component" value="Unassembled WGS sequence"/>
</dbReference>
<feature type="transmembrane region" description="Helical" evidence="1">
    <location>
        <begin position="63"/>
        <end position="81"/>
    </location>
</feature>
<name>A0A1V4HVZ9_NITVU</name>
<dbReference type="Pfam" id="PF13194">
    <property type="entry name" value="DUF4010"/>
    <property type="match status" value="1"/>
</dbReference>
<feature type="transmembrane region" description="Helical" evidence="1">
    <location>
        <begin position="299"/>
        <end position="322"/>
    </location>
</feature>
<dbReference type="PANTHER" id="PTHR39084:SF1">
    <property type="entry name" value="DUF4010 DOMAIN-CONTAINING PROTEIN"/>
    <property type="match status" value="1"/>
</dbReference>
<feature type="transmembrane region" description="Helical" evidence="1">
    <location>
        <begin position="201"/>
        <end position="224"/>
    </location>
</feature>
<feature type="domain" description="MgtC/SapB/SrpB/YhiD N-terminal" evidence="2">
    <location>
        <begin position="9"/>
        <end position="134"/>
    </location>
</feature>
<evidence type="ECO:0000259" key="3">
    <source>
        <dbReference type="Pfam" id="PF13194"/>
    </source>
</evidence>
<feature type="transmembrane region" description="Helical" evidence="1">
    <location>
        <begin position="393"/>
        <end position="414"/>
    </location>
</feature>
<evidence type="ECO:0000259" key="2">
    <source>
        <dbReference type="Pfam" id="PF02308"/>
    </source>
</evidence>
<dbReference type="InterPro" id="IPR025105">
    <property type="entry name" value="DUF4010"/>
</dbReference>
<keyword evidence="1" id="KW-0472">Membrane</keyword>
<evidence type="ECO:0000256" key="1">
    <source>
        <dbReference type="SAM" id="Phobius"/>
    </source>
</evidence>
<gene>
    <name evidence="4" type="ORF">B2M20_14770</name>
</gene>
<feature type="domain" description="DUF4010" evidence="3">
    <location>
        <begin position="182"/>
        <end position="389"/>
    </location>
</feature>
<feature type="transmembrane region" description="Helical" evidence="1">
    <location>
        <begin position="236"/>
        <end position="259"/>
    </location>
</feature>
<dbReference type="InterPro" id="IPR049177">
    <property type="entry name" value="MgtC_SapB_SrpB_YhiD_N"/>
</dbReference>
<feature type="transmembrane region" description="Helical" evidence="1">
    <location>
        <begin position="366"/>
        <end position="387"/>
    </location>
</feature>
<feature type="transmembrane region" description="Helical" evidence="1">
    <location>
        <begin position="37"/>
        <end position="57"/>
    </location>
</feature>
<accession>A0A1V4HVZ9</accession>
<keyword evidence="1" id="KW-1133">Transmembrane helix</keyword>
<dbReference type="AlphaFoldDB" id="A0A1V4HVZ9"/>
<reference evidence="4 5" key="1">
    <citation type="submission" date="2017-02" db="EMBL/GenBank/DDBJ databases">
        <title>Genome sequence of the nitrite-oxidizing bacterium Nitrobacter vulgaris strain Ab1.</title>
        <authorList>
            <person name="Mellbye B.L."/>
            <person name="Davis E.W."/>
            <person name="Spieck E."/>
            <person name="Chang J.H."/>
            <person name="Bottomley P.J."/>
            <person name="Sayavedra-Soto L.A."/>
        </authorList>
    </citation>
    <scope>NUCLEOTIDE SEQUENCE [LARGE SCALE GENOMIC DNA]</scope>
    <source>
        <strain evidence="4 5">Ab1</strain>
    </source>
</reference>
<feature type="transmembrane region" description="Helical" evidence="1">
    <location>
        <begin position="93"/>
        <end position="126"/>
    </location>
</feature>
<dbReference type="EMBL" id="MWPQ01000051">
    <property type="protein sequence ID" value="OPH82015.1"/>
    <property type="molecule type" value="Genomic_DNA"/>
</dbReference>
<organism evidence="4 5">
    <name type="scientific">Nitrobacter vulgaris</name>
    <dbReference type="NCBI Taxonomy" id="29421"/>
    <lineage>
        <taxon>Bacteria</taxon>
        <taxon>Pseudomonadati</taxon>
        <taxon>Pseudomonadota</taxon>
        <taxon>Alphaproteobacteria</taxon>
        <taxon>Hyphomicrobiales</taxon>
        <taxon>Nitrobacteraceae</taxon>
        <taxon>Nitrobacter</taxon>
    </lineage>
</organism>
<dbReference type="Pfam" id="PF02308">
    <property type="entry name" value="MgtC"/>
    <property type="match status" value="1"/>
</dbReference>
<comment type="caution">
    <text evidence="4">The sequence shown here is derived from an EMBL/GenBank/DDBJ whole genome shotgun (WGS) entry which is preliminary data.</text>
</comment>